<feature type="repeat" description="WD" evidence="6">
    <location>
        <begin position="111"/>
        <end position="146"/>
    </location>
</feature>
<dbReference type="AlphaFoldDB" id="A0A8H7TDB6"/>
<keyword evidence="5" id="KW-0804">Transcription</keyword>
<keyword evidence="3" id="KW-0677">Repeat</keyword>
<keyword evidence="2 6" id="KW-0853">WD repeat</keyword>
<proteinExistence type="inferred from homology"/>
<feature type="region of interest" description="Disordered" evidence="7">
    <location>
        <begin position="257"/>
        <end position="280"/>
    </location>
</feature>
<feature type="compositionally biased region" description="Polar residues" evidence="7">
    <location>
        <begin position="426"/>
        <end position="448"/>
    </location>
</feature>
<evidence type="ECO:0000256" key="6">
    <source>
        <dbReference type="PROSITE-ProRule" id="PRU00221"/>
    </source>
</evidence>
<dbReference type="InterPro" id="IPR001680">
    <property type="entry name" value="WD40_rpt"/>
</dbReference>
<gene>
    <name evidence="8" type="ORF">IFR04_009826</name>
</gene>
<dbReference type="PANTHER" id="PTHR10253">
    <property type="entry name" value="POLYCOMB PROTEIN"/>
    <property type="match status" value="1"/>
</dbReference>
<dbReference type="InterPro" id="IPR051243">
    <property type="entry name" value="PcG_WD-repeat"/>
</dbReference>
<evidence type="ECO:0000256" key="7">
    <source>
        <dbReference type="SAM" id="MobiDB-lite"/>
    </source>
</evidence>
<dbReference type="Proteomes" id="UP000664132">
    <property type="component" value="Unassembled WGS sequence"/>
</dbReference>
<feature type="repeat" description="WD" evidence="6">
    <location>
        <begin position="160"/>
        <end position="193"/>
    </location>
</feature>
<dbReference type="SUPFAM" id="SSF50978">
    <property type="entry name" value="WD40 repeat-like"/>
    <property type="match status" value="1"/>
</dbReference>
<feature type="region of interest" description="Disordered" evidence="7">
    <location>
        <begin position="371"/>
        <end position="411"/>
    </location>
</feature>
<evidence type="ECO:0000256" key="1">
    <source>
        <dbReference type="ARBA" id="ARBA00008075"/>
    </source>
</evidence>
<accession>A0A8H7TDB6</accession>
<organism evidence="8 9">
    <name type="scientific">Cadophora malorum</name>
    <dbReference type="NCBI Taxonomy" id="108018"/>
    <lineage>
        <taxon>Eukaryota</taxon>
        <taxon>Fungi</taxon>
        <taxon>Dikarya</taxon>
        <taxon>Ascomycota</taxon>
        <taxon>Pezizomycotina</taxon>
        <taxon>Leotiomycetes</taxon>
        <taxon>Helotiales</taxon>
        <taxon>Ploettnerulaceae</taxon>
        <taxon>Cadophora</taxon>
    </lineage>
</organism>
<keyword evidence="9" id="KW-1185">Reference proteome</keyword>
<reference evidence="8" key="1">
    <citation type="submission" date="2021-02" db="EMBL/GenBank/DDBJ databases">
        <title>Genome sequence Cadophora malorum strain M34.</title>
        <authorList>
            <person name="Stefanovic E."/>
            <person name="Vu D."/>
            <person name="Scully C."/>
            <person name="Dijksterhuis J."/>
            <person name="Roader J."/>
            <person name="Houbraken J."/>
        </authorList>
    </citation>
    <scope>NUCLEOTIDE SEQUENCE</scope>
    <source>
        <strain evidence="8">M34</strain>
    </source>
</reference>
<dbReference type="InterPro" id="IPR036322">
    <property type="entry name" value="WD40_repeat_dom_sf"/>
</dbReference>
<dbReference type="OrthoDB" id="7318948at2759"/>
<dbReference type="PROSITE" id="PS50082">
    <property type="entry name" value="WD_REPEATS_2"/>
    <property type="match status" value="2"/>
</dbReference>
<dbReference type="Gene3D" id="2.130.10.10">
    <property type="entry name" value="YVTN repeat-like/Quinoprotein amine dehydrogenase"/>
    <property type="match status" value="1"/>
</dbReference>
<feature type="region of interest" description="Disordered" evidence="7">
    <location>
        <begin position="424"/>
        <end position="452"/>
    </location>
</feature>
<evidence type="ECO:0000256" key="3">
    <source>
        <dbReference type="ARBA" id="ARBA00022737"/>
    </source>
</evidence>
<evidence type="ECO:0000313" key="9">
    <source>
        <dbReference type="Proteomes" id="UP000664132"/>
    </source>
</evidence>
<comment type="similarity">
    <text evidence="1">Belongs to the WD repeat ESC family.</text>
</comment>
<comment type="caution">
    <text evidence="8">The sequence shown here is derived from an EMBL/GenBank/DDBJ whole genome shotgun (WGS) entry which is preliminary data.</text>
</comment>
<evidence type="ECO:0000256" key="4">
    <source>
        <dbReference type="ARBA" id="ARBA00023015"/>
    </source>
</evidence>
<evidence type="ECO:0000256" key="2">
    <source>
        <dbReference type="ARBA" id="ARBA00022574"/>
    </source>
</evidence>
<dbReference type="PROSITE" id="PS50294">
    <property type="entry name" value="WD_REPEATS_REGION"/>
    <property type="match status" value="2"/>
</dbReference>
<evidence type="ECO:0000256" key="5">
    <source>
        <dbReference type="ARBA" id="ARBA00023163"/>
    </source>
</evidence>
<keyword evidence="4" id="KW-0805">Transcription regulation</keyword>
<name>A0A8H7TDB6_9HELO</name>
<sequence length="519" mass="56482">MGAASPERSSPDDVSADFWSVKFYPYTEPGVDPVFAVVGGKRIMVCRPPGGKDNAKIDVIQEIQDEEKETDHYACAWSKDPKTGTPWLCVAGGSDRVKVFNAVTGDLLRTFPGHGGEINDLAVSPINPYIIASASEDFTVRIWSLDPRHADQPCAAILEGDGHKETVLCLAFHPSGRYLLSGGIDHRINLWTLPDFPDSNTGTSIPTRIYYPHFSTSEIHGDIVDCVSWFGDLILSKAANEHNIVLWSITNFNSSAPPPPPSHAPTSHDASRDARSSFVSPPLSAADNAIKLYTRHLQLSIPESHIMFTRFSLFPGCKTGPGRHPVVAFCNTNSKVFFWDFERFENYFDTQGSLPGADGVLAPGAGAGYHGASHSPVKGEKSEKGLTIPTDNTPRAHPFLHPFQRRNRGGGNVGGAGALARLARETSLSESTGSEHTNQDESFNTNNAGKGKIDWARSREGWKAKYELGDPMTEMEPHHTEMVKGLKFTGRQVAWSNDGEWCVVVGSSGSIGVLGRWGR</sequence>
<dbReference type="InterPro" id="IPR015943">
    <property type="entry name" value="WD40/YVTN_repeat-like_dom_sf"/>
</dbReference>
<dbReference type="EMBL" id="JAFJYH010000166">
    <property type="protein sequence ID" value="KAG4417050.1"/>
    <property type="molecule type" value="Genomic_DNA"/>
</dbReference>
<evidence type="ECO:0000313" key="8">
    <source>
        <dbReference type="EMBL" id="KAG4417050.1"/>
    </source>
</evidence>
<evidence type="ECO:0008006" key="10">
    <source>
        <dbReference type="Google" id="ProtNLM"/>
    </source>
</evidence>
<protein>
    <recommendedName>
        <fullName evidence="10">WD40 repeat-like protein</fullName>
    </recommendedName>
</protein>
<dbReference type="SMART" id="SM00320">
    <property type="entry name" value="WD40"/>
    <property type="match status" value="4"/>
</dbReference>
<dbReference type="Pfam" id="PF00400">
    <property type="entry name" value="WD40"/>
    <property type="match status" value="2"/>
</dbReference>